<keyword evidence="8 10" id="KW-0030">Aminoacyl-tRNA synthetase</keyword>
<dbReference type="AlphaFoldDB" id="A0A5K1I350"/>
<evidence type="ECO:0000256" key="8">
    <source>
        <dbReference type="ARBA" id="ARBA00023146"/>
    </source>
</evidence>
<evidence type="ECO:0000256" key="7">
    <source>
        <dbReference type="ARBA" id="ARBA00022917"/>
    </source>
</evidence>
<reference evidence="12 13" key="1">
    <citation type="submission" date="2019-09" db="EMBL/GenBank/DDBJ databases">
        <authorList>
            <person name="Criscuolo A."/>
        </authorList>
    </citation>
    <scope>NUCLEOTIDE SEQUENCE [LARGE SCALE GENOMIC DNA]</scope>
    <source>
        <strain evidence="13">3(2)</strain>
    </source>
</reference>
<sequence length="399" mass="44355">MTDVAGALALLKRGTHEILLEEELVRKLESGRRLRIKAGFDPTAPDLHLGHSVLLTKMRQFQDLGHEVIFLIGDFTGRIGDPTGKNVTRKPLTEEEVKANAQTYKEQVFKILDPEKTEVRFNAEWFSAMSAADMIELAGQSTVARMLERDDFDKRYSAAQPISIHEFLYPLVQGYDSVALEADVELGGTDQKFNLLMGREIQKHFGQAPQVVITMPLLEGLDGVQKMSKSLGNYVGVDEPPGVMFNKLVSMPDSLIWRYFELLSLKPNEEFEALRRDVEAGANPRDIKMILARELIGRYHGEEAAANAHRSAGNQLAEGELPEDLPEIEVDFEGSAQAPIAAVLNRSGLANNSAQAKDMLGNGRVRVDGDVVQRDYMLECGRSYVIQAGKKRYARVTIA</sequence>
<dbReference type="HAMAP" id="MF_02007">
    <property type="entry name" value="Tyr_tRNA_synth_type2"/>
    <property type="match status" value="1"/>
</dbReference>
<evidence type="ECO:0000256" key="2">
    <source>
        <dbReference type="ARBA" id="ARBA00022490"/>
    </source>
</evidence>
<dbReference type="SUPFAM" id="SSF52374">
    <property type="entry name" value="Nucleotidylyl transferase"/>
    <property type="match status" value="1"/>
</dbReference>
<protein>
    <recommendedName>
        <fullName evidence="10">Tyrosine--tRNA ligase</fullName>
        <ecNumber evidence="10">6.1.1.1</ecNumber>
    </recommendedName>
    <alternativeName>
        <fullName evidence="10">Tyrosyl-tRNA synthetase</fullName>
        <shortName evidence="10">TyrRS</shortName>
    </alternativeName>
</protein>
<name>A0A5K1I350_9GAMM</name>
<keyword evidence="6 11" id="KW-0694">RNA-binding</keyword>
<comment type="subunit">
    <text evidence="1 10">Homodimer.</text>
</comment>
<keyword evidence="4 10" id="KW-0547">Nucleotide-binding</keyword>
<evidence type="ECO:0000256" key="5">
    <source>
        <dbReference type="ARBA" id="ARBA00022840"/>
    </source>
</evidence>
<keyword evidence="2 10" id="KW-0963">Cytoplasm</keyword>
<comment type="catalytic activity">
    <reaction evidence="9 10">
        <text>tRNA(Tyr) + L-tyrosine + ATP = L-tyrosyl-tRNA(Tyr) + AMP + diphosphate + H(+)</text>
        <dbReference type="Rhea" id="RHEA:10220"/>
        <dbReference type="Rhea" id="RHEA-COMP:9706"/>
        <dbReference type="Rhea" id="RHEA-COMP:9707"/>
        <dbReference type="ChEBI" id="CHEBI:15378"/>
        <dbReference type="ChEBI" id="CHEBI:30616"/>
        <dbReference type="ChEBI" id="CHEBI:33019"/>
        <dbReference type="ChEBI" id="CHEBI:58315"/>
        <dbReference type="ChEBI" id="CHEBI:78442"/>
        <dbReference type="ChEBI" id="CHEBI:78536"/>
        <dbReference type="ChEBI" id="CHEBI:456215"/>
        <dbReference type="EC" id="6.1.1.1"/>
    </reaction>
</comment>
<keyword evidence="13" id="KW-1185">Reference proteome</keyword>
<dbReference type="GO" id="GO:0004831">
    <property type="term" value="F:tyrosine-tRNA ligase activity"/>
    <property type="evidence" value="ECO:0007669"/>
    <property type="project" value="UniProtKB-UniRule"/>
</dbReference>
<dbReference type="CDD" id="cd00805">
    <property type="entry name" value="TyrRS_core"/>
    <property type="match status" value="1"/>
</dbReference>
<keyword evidence="3 10" id="KW-0436">Ligase</keyword>
<keyword evidence="5 10" id="KW-0067">ATP-binding</keyword>
<feature type="binding site" evidence="10">
    <location>
        <position position="229"/>
    </location>
    <ligand>
        <name>ATP</name>
        <dbReference type="ChEBI" id="CHEBI:30616"/>
    </ligand>
</feature>
<dbReference type="EC" id="6.1.1.1" evidence="10"/>
<dbReference type="Gene3D" id="3.40.50.620">
    <property type="entry name" value="HUPs"/>
    <property type="match status" value="1"/>
</dbReference>
<dbReference type="EMBL" id="CABVOU010000016">
    <property type="protein sequence ID" value="VVZ94480.1"/>
    <property type="molecule type" value="Genomic_DNA"/>
</dbReference>
<organism evidence="12 13">
    <name type="scientific">Halomonas lysinitropha</name>
    <dbReference type="NCBI Taxonomy" id="2607506"/>
    <lineage>
        <taxon>Bacteria</taxon>
        <taxon>Pseudomonadati</taxon>
        <taxon>Pseudomonadota</taxon>
        <taxon>Gammaproteobacteria</taxon>
        <taxon>Oceanospirillales</taxon>
        <taxon>Halomonadaceae</taxon>
        <taxon>Halomonas</taxon>
    </lineage>
</organism>
<accession>A0A5K1I350</accession>
<evidence type="ECO:0000256" key="1">
    <source>
        <dbReference type="ARBA" id="ARBA00011738"/>
    </source>
</evidence>
<dbReference type="InterPro" id="IPR024108">
    <property type="entry name" value="Tyr-tRNA-ligase_bac_2"/>
</dbReference>
<keyword evidence="7 10" id="KW-0648">Protein biosynthesis</keyword>
<dbReference type="Proteomes" id="UP000326725">
    <property type="component" value="Unassembled WGS sequence"/>
</dbReference>
<dbReference type="PANTHER" id="PTHR11766:SF1">
    <property type="entry name" value="TYROSINE--TRNA LIGASE"/>
    <property type="match status" value="1"/>
</dbReference>
<dbReference type="PROSITE" id="PS00178">
    <property type="entry name" value="AA_TRNA_LIGASE_I"/>
    <property type="match status" value="1"/>
</dbReference>
<dbReference type="RefSeq" id="WP_151442247.1">
    <property type="nucleotide sequence ID" value="NZ_CABVOU010000016.1"/>
</dbReference>
<dbReference type="GO" id="GO:0005829">
    <property type="term" value="C:cytosol"/>
    <property type="evidence" value="ECO:0007669"/>
    <property type="project" value="TreeGrafter"/>
</dbReference>
<dbReference type="GO" id="GO:0006437">
    <property type="term" value="P:tyrosyl-tRNA aminoacylation"/>
    <property type="evidence" value="ECO:0007669"/>
    <property type="project" value="UniProtKB-UniRule"/>
</dbReference>
<dbReference type="PROSITE" id="PS50889">
    <property type="entry name" value="S4"/>
    <property type="match status" value="1"/>
</dbReference>
<evidence type="ECO:0000256" key="6">
    <source>
        <dbReference type="ARBA" id="ARBA00022884"/>
    </source>
</evidence>
<evidence type="ECO:0000256" key="10">
    <source>
        <dbReference type="HAMAP-Rule" id="MF_02007"/>
    </source>
</evidence>
<feature type="short sequence motif" description="'KMSKS' region" evidence="10">
    <location>
        <begin position="226"/>
        <end position="230"/>
    </location>
</feature>
<feature type="short sequence motif" description="'HIGH' region" evidence="10">
    <location>
        <begin position="42"/>
        <end position="51"/>
    </location>
</feature>
<dbReference type="NCBIfam" id="TIGR00234">
    <property type="entry name" value="tyrS"/>
    <property type="match status" value="1"/>
</dbReference>
<evidence type="ECO:0000313" key="12">
    <source>
        <dbReference type="EMBL" id="VVZ94480.1"/>
    </source>
</evidence>
<dbReference type="InterPro" id="IPR024088">
    <property type="entry name" value="Tyr-tRNA-ligase_bac-type"/>
</dbReference>
<comment type="similarity">
    <text evidence="10">Belongs to the class-I aminoacyl-tRNA synthetase family. TyrS type 2 subfamily.</text>
</comment>
<evidence type="ECO:0000256" key="11">
    <source>
        <dbReference type="PROSITE-ProRule" id="PRU00182"/>
    </source>
</evidence>
<dbReference type="InterPro" id="IPR001412">
    <property type="entry name" value="aa-tRNA-synth_I_CS"/>
</dbReference>
<dbReference type="InterPro" id="IPR014729">
    <property type="entry name" value="Rossmann-like_a/b/a_fold"/>
</dbReference>
<dbReference type="Gene3D" id="1.10.240.10">
    <property type="entry name" value="Tyrosyl-Transfer RNA Synthetase"/>
    <property type="match status" value="1"/>
</dbReference>
<dbReference type="InterPro" id="IPR002307">
    <property type="entry name" value="Tyr-tRNA-ligase"/>
</dbReference>
<dbReference type="InterPro" id="IPR036986">
    <property type="entry name" value="S4_RNA-bd_sf"/>
</dbReference>
<gene>
    <name evidence="10 12" type="primary">tyrS</name>
    <name evidence="12" type="ORF">HALO32_00533</name>
</gene>
<dbReference type="PANTHER" id="PTHR11766">
    <property type="entry name" value="TYROSYL-TRNA SYNTHETASE"/>
    <property type="match status" value="1"/>
</dbReference>
<dbReference type="PRINTS" id="PR01040">
    <property type="entry name" value="TRNASYNTHTYR"/>
</dbReference>
<dbReference type="Pfam" id="PF00579">
    <property type="entry name" value="tRNA-synt_1b"/>
    <property type="match status" value="1"/>
</dbReference>
<dbReference type="SUPFAM" id="SSF55174">
    <property type="entry name" value="Alpha-L RNA-binding motif"/>
    <property type="match status" value="1"/>
</dbReference>
<evidence type="ECO:0000256" key="9">
    <source>
        <dbReference type="ARBA" id="ARBA00048248"/>
    </source>
</evidence>
<comment type="subcellular location">
    <subcellularLocation>
        <location evidence="10">Cytoplasm</location>
    </subcellularLocation>
</comment>
<comment type="function">
    <text evidence="10">Catalyzes the attachment of tyrosine to tRNA(Tyr) in a two-step reaction: tyrosine is first activated by ATP to form Tyr-AMP and then transferred to the acceptor end of tRNA(Tyr).</text>
</comment>
<dbReference type="GO" id="GO:0003723">
    <property type="term" value="F:RNA binding"/>
    <property type="evidence" value="ECO:0007669"/>
    <property type="project" value="UniProtKB-KW"/>
</dbReference>
<dbReference type="CDD" id="cd00165">
    <property type="entry name" value="S4"/>
    <property type="match status" value="1"/>
</dbReference>
<dbReference type="GO" id="GO:0005524">
    <property type="term" value="F:ATP binding"/>
    <property type="evidence" value="ECO:0007669"/>
    <property type="project" value="UniProtKB-UniRule"/>
</dbReference>
<evidence type="ECO:0000256" key="3">
    <source>
        <dbReference type="ARBA" id="ARBA00022598"/>
    </source>
</evidence>
<dbReference type="InterPro" id="IPR002305">
    <property type="entry name" value="aa-tRNA-synth_Ic"/>
</dbReference>
<proteinExistence type="inferred from homology"/>
<evidence type="ECO:0000313" key="13">
    <source>
        <dbReference type="Proteomes" id="UP000326725"/>
    </source>
</evidence>
<dbReference type="Gene3D" id="3.10.290.10">
    <property type="entry name" value="RNA-binding S4 domain"/>
    <property type="match status" value="1"/>
</dbReference>
<dbReference type="FunFam" id="3.40.50.620:FF:000061">
    <property type="entry name" value="Tyrosine--tRNA ligase"/>
    <property type="match status" value="1"/>
</dbReference>
<evidence type="ECO:0000256" key="4">
    <source>
        <dbReference type="ARBA" id="ARBA00022741"/>
    </source>
</evidence>